<reference evidence="1 2" key="1">
    <citation type="submission" date="2018-02" db="EMBL/GenBank/DDBJ databases">
        <title>Draft genome of wild Prunus yedoensis var. nudiflora.</title>
        <authorList>
            <person name="Baek S."/>
            <person name="Kim J.-H."/>
            <person name="Choi K."/>
            <person name="Kim G.-B."/>
            <person name="Cho A."/>
            <person name="Jang H."/>
            <person name="Shin C.-H."/>
            <person name="Yu H.-J."/>
            <person name="Mun J.-H."/>
        </authorList>
    </citation>
    <scope>NUCLEOTIDE SEQUENCE [LARGE SCALE GENOMIC DNA]</scope>
    <source>
        <strain evidence="2">cv. Jeju island</strain>
        <tissue evidence="1">Leaf</tissue>
    </source>
</reference>
<dbReference type="AlphaFoldDB" id="A0A314Y1J9"/>
<proteinExistence type="predicted"/>
<comment type="caution">
    <text evidence="1">The sequence shown here is derived from an EMBL/GenBank/DDBJ whole genome shotgun (WGS) entry which is preliminary data.</text>
</comment>
<dbReference type="EMBL" id="PJQY01001966">
    <property type="protein sequence ID" value="PQP97727.1"/>
    <property type="molecule type" value="Genomic_DNA"/>
</dbReference>
<sequence>MASRDKVKFDNLLHHPLLLDSFERANFAVAGFERIGIETGWMEDYRSYEKIKYEGERKRNINIRNSIQSSKQHVAFNSIYERDKYIYQDNVVGVLNYTRNVLNHIGQHLTKTHDDLESQEIEEALTAMFPESLIDLYEFLVIHKNVNAGECTN</sequence>
<evidence type="ECO:0000313" key="2">
    <source>
        <dbReference type="Proteomes" id="UP000250321"/>
    </source>
</evidence>
<dbReference type="OrthoDB" id="1169696at2759"/>
<keyword evidence="2" id="KW-1185">Reference proteome</keyword>
<gene>
    <name evidence="1" type="ORF">Pyn_10723</name>
</gene>
<dbReference type="Gene3D" id="1.20.1440.180">
    <property type="entry name" value="KEN domain"/>
    <property type="match status" value="1"/>
</dbReference>
<accession>A0A314Y1J9</accession>
<organism evidence="1 2">
    <name type="scientific">Prunus yedoensis var. nudiflora</name>
    <dbReference type="NCBI Taxonomy" id="2094558"/>
    <lineage>
        <taxon>Eukaryota</taxon>
        <taxon>Viridiplantae</taxon>
        <taxon>Streptophyta</taxon>
        <taxon>Embryophyta</taxon>
        <taxon>Tracheophyta</taxon>
        <taxon>Spermatophyta</taxon>
        <taxon>Magnoliopsida</taxon>
        <taxon>eudicotyledons</taxon>
        <taxon>Gunneridae</taxon>
        <taxon>Pentapetalae</taxon>
        <taxon>rosids</taxon>
        <taxon>fabids</taxon>
        <taxon>Rosales</taxon>
        <taxon>Rosaceae</taxon>
        <taxon>Amygdaloideae</taxon>
        <taxon>Amygdaleae</taxon>
        <taxon>Prunus</taxon>
    </lineage>
</organism>
<dbReference type="InterPro" id="IPR038357">
    <property type="entry name" value="KEN_sf"/>
</dbReference>
<evidence type="ECO:0000313" key="1">
    <source>
        <dbReference type="EMBL" id="PQP97727.1"/>
    </source>
</evidence>
<protein>
    <submittedName>
        <fullName evidence="1">Uncharacterized protein</fullName>
    </submittedName>
</protein>
<name>A0A314Y1J9_PRUYE</name>
<dbReference type="Proteomes" id="UP000250321">
    <property type="component" value="Unassembled WGS sequence"/>
</dbReference>